<organism evidence="1 2">
    <name type="scientific">Gordonia terrae</name>
    <dbReference type="NCBI Taxonomy" id="2055"/>
    <lineage>
        <taxon>Bacteria</taxon>
        <taxon>Bacillati</taxon>
        <taxon>Actinomycetota</taxon>
        <taxon>Actinomycetes</taxon>
        <taxon>Mycobacteriales</taxon>
        <taxon>Gordoniaceae</taxon>
        <taxon>Gordonia</taxon>
    </lineage>
</organism>
<dbReference type="AlphaFoldDB" id="A0AAD0K6L7"/>
<dbReference type="KEGG" id="gta:BCM27_03190"/>
<gene>
    <name evidence="1" type="ORF">DLJ61_03225</name>
</gene>
<reference evidence="1 2" key="1">
    <citation type="submission" date="2018-05" db="EMBL/GenBank/DDBJ databases">
        <title>Complete genome sequence of Gordonia terrae NRRL B-16283.</title>
        <authorList>
            <person name="Garlena R.A."/>
            <person name="Russell D.A."/>
            <person name="Hatfull G.F."/>
        </authorList>
    </citation>
    <scope>NUCLEOTIDE SEQUENCE [LARGE SCALE GENOMIC DNA]</scope>
    <source>
        <strain evidence="1 2">NRRL B-16283</strain>
    </source>
</reference>
<evidence type="ECO:0000313" key="2">
    <source>
        <dbReference type="Proteomes" id="UP000247118"/>
    </source>
</evidence>
<proteinExistence type="predicted"/>
<dbReference type="EMBL" id="CP029604">
    <property type="protein sequence ID" value="AWO82678.1"/>
    <property type="molecule type" value="Genomic_DNA"/>
</dbReference>
<protein>
    <submittedName>
        <fullName evidence="1">Uncharacterized protein</fullName>
    </submittedName>
</protein>
<evidence type="ECO:0000313" key="1">
    <source>
        <dbReference type="EMBL" id="AWO82678.1"/>
    </source>
</evidence>
<dbReference type="Proteomes" id="UP000247118">
    <property type="component" value="Chromosome"/>
</dbReference>
<sequence length="66" mass="7437">MRSRASTSRVGDALRPVTKRLRLGGDVSILQFTRDGAMLSRTLREYLAAAQPARPIDRGVRNERIR</sequence>
<accession>A0AAD0K6L7</accession>
<name>A0AAD0K6L7_9ACTN</name>